<proteinExistence type="predicted"/>
<keyword evidence="2" id="KW-1185">Reference proteome</keyword>
<accession>A0ABV2HVH8</accession>
<sequence length="91" mass="10108">MKNLEAVEALIGDANADGIEQARSLLARFRTSESLASAIDEFLLDFVTLVFVVENKEEASEKSLRKLAQLKLERIKRLLAISPLLEESPHG</sequence>
<organism evidence="1 2">
    <name type="scientific">Mesorhizobium shonense</name>
    <dbReference type="NCBI Taxonomy" id="1209948"/>
    <lineage>
        <taxon>Bacteria</taxon>
        <taxon>Pseudomonadati</taxon>
        <taxon>Pseudomonadota</taxon>
        <taxon>Alphaproteobacteria</taxon>
        <taxon>Hyphomicrobiales</taxon>
        <taxon>Phyllobacteriaceae</taxon>
        <taxon>Mesorhizobium</taxon>
    </lineage>
</organism>
<name>A0ABV2HVH8_9HYPH</name>
<dbReference type="RefSeq" id="WP_354416087.1">
    <property type="nucleotide sequence ID" value="NZ_JBEPLM010000007.1"/>
</dbReference>
<gene>
    <name evidence="1" type="ORF">ABID26_004048</name>
</gene>
<protein>
    <submittedName>
        <fullName evidence="1">Uncharacterized protein</fullName>
    </submittedName>
</protein>
<comment type="caution">
    <text evidence="1">The sequence shown here is derived from an EMBL/GenBank/DDBJ whole genome shotgun (WGS) entry which is preliminary data.</text>
</comment>
<dbReference type="Proteomes" id="UP001549036">
    <property type="component" value="Unassembled WGS sequence"/>
</dbReference>
<dbReference type="EMBL" id="JBEPLM010000007">
    <property type="protein sequence ID" value="MET3594640.1"/>
    <property type="molecule type" value="Genomic_DNA"/>
</dbReference>
<evidence type="ECO:0000313" key="1">
    <source>
        <dbReference type="EMBL" id="MET3594640.1"/>
    </source>
</evidence>
<evidence type="ECO:0000313" key="2">
    <source>
        <dbReference type="Proteomes" id="UP001549036"/>
    </source>
</evidence>
<reference evidence="1 2" key="1">
    <citation type="submission" date="2024-06" db="EMBL/GenBank/DDBJ databases">
        <title>Genomic Encyclopedia of Type Strains, Phase IV (KMG-IV): sequencing the most valuable type-strain genomes for metagenomic binning, comparative biology and taxonomic classification.</title>
        <authorList>
            <person name="Goeker M."/>
        </authorList>
    </citation>
    <scope>NUCLEOTIDE SEQUENCE [LARGE SCALE GENOMIC DNA]</scope>
    <source>
        <strain evidence="1 2">DSM 29846</strain>
    </source>
</reference>